<feature type="transmembrane region" description="Helical" evidence="1">
    <location>
        <begin position="6"/>
        <end position="28"/>
    </location>
</feature>
<keyword evidence="3" id="KW-1185">Reference proteome</keyword>
<keyword evidence="1" id="KW-0472">Membrane</keyword>
<keyword evidence="1" id="KW-0812">Transmembrane</keyword>
<feature type="transmembrane region" description="Helical" evidence="1">
    <location>
        <begin position="61"/>
        <end position="81"/>
    </location>
</feature>
<dbReference type="Proteomes" id="UP000529946">
    <property type="component" value="Unassembled WGS sequence"/>
</dbReference>
<dbReference type="AlphaFoldDB" id="A0A7W6NPL8"/>
<evidence type="ECO:0000313" key="2">
    <source>
        <dbReference type="EMBL" id="MBB4083028.1"/>
    </source>
</evidence>
<dbReference type="InterPro" id="IPR009935">
    <property type="entry name" value="DUF1467"/>
</dbReference>
<keyword evidence="1" id="KW-1133">Transmembrane helix</keyword>
<name>A0A7W6NPL8_9CAUL</name>
<dbReference type="EMBL" id="JACIDM010000002">
    <property type="protein sequence ID" value="MBB4083028.1"/>
    <property type="molecule type" value="Genomic_DNA"/>
</dbReference>
<comment type="caution">
    <text evidence="2">The sequence shown here is derived from an EMBL/GenBank/DDBJ whole genome shotgun (WGS) entry which is preliminary data.</text>
</comment>
<sequence length="89" mass="9880">MSMPIGPITMIAIYIVCWWTVLFAVLPIGMNQQDQERPTDGAQWGAPANPNLKKKFITTTWVSALIWLLVMVLVFIGWMPLPDLAPPGG</sequence>
<gene>
    <name evidence="2" type="ORF">GGR12_001894</name>
</gene>
<reference evidence="2 3" key="1">
    <citation type="submission" date="2020-08" db="EMBL/GenBank/DDBJ databases">
        <title>Genomic Encyclopedia of Type Strains, Phase IV (KMG-IV): sequencing the most valuable type-strain genomes for metagenomic binning, comparative biology and taxonomic classification.</title>
        <authorList>
            <person name="Goeker M."/>
        </authorList>
    </citation>
    <scope>NUCLEOTIDE SEQUENCE [LARGE SCALE GENOMIC DNA]</scope>
    <source>
        <strain evidence="2 3">DSM 23960</strain>
    </source>
</reference>
<dbReference type="Pfam" id="PF07330">
    <property type="entry name" value="DUF1467"/>
    <property type="match status" value="1"/>
</dbReference>
<organism evidence="2 3">
    <name type="scientific">Brevundimonas lenta</name>
    <dbReference type="NCBI Taxonomy" id="424796"/>
    <lineage>
        <taxon>Bacteria</taxon>
        <taxon>Pseudomonadati</taxon>
        <taxon>Pseudomonadota</taxon>
        <taxon>Alphaproteobacteria</taxon>
        <taxon>Caulobacterales</taxon>
        <taxon>Caulobacteraceae</taxon>
        <taxon>Brevundimonas</taxon>
    </lineage>
</organism>
<protein>
    <submittedName>
        <fullName evidence="2">Putative secreted protein</fullName>
    </submittedName>
</protein>
<proteinExistence type="predicted"/>
<accession>A0A7W6NPL8</accession>
<evidence type="ECO:0000256" key="1">
    <source>
        <dbReference type="SAM" id="Phobius"/>
    </source>
</evidence>
<evidence type="ECO:0000313" key="3">
    <source>
        <dbReference type="Proteomes" id="UP000529946"/>
    </source>
</evidence>